<dbReference type="GO" id="GO:0005525">
    <property type="term" value="F:GTP binding"/>
    <property type="evidence" value="ECO:0007669"/>
    <property type="project" value="UniProtKB-KW"/>
</dbReference>
<dbReference type="EMBL" id="UINC01008134">
    <property type="protein sequence ID" value="SVA36663.1"/>
    <property type="molecule type" value="Genomic_DNA"/>
</dbReference>
<reference evidence="11" key="1">
    <citation type="submission" date="2018-05" db="EMBL/GenBank/DDBJ databases">
        <authorList>
            <person name="Lanie J.A."/>
            <person name="Ng W.-L."/>
            <person name="Kazmierczak K.M."/>
            <person name="Andrzejewski T.M."/>
            <person name="Davidsen T.M."/>
            <person name="Wayne K.J."/>
            <person name="Tettelin H."/>
            <person name="Glass J.I."/>
            <person name="Rusch D."/>
            <person name="Podicherti R."/>
            <person name="Tsui H.-C.T."/>
            <person name="Winkler M.E."/>
        </authorList>
    </citation>
    <scope>NUCLEOTIDE SEQUENCE</scope>
</reference>
<keyword evidence="3" id="KW-0808">Transferase</keyword>
<dbReference type="Pfam" id="PF00483">
    <property type="entry name" value="NTP_transferase"/>
    <property type="match status" value="1"/>
</dbReference>
<accession>A0A381VBC8</accession>
<feature type="domain" description="Nucleotidyl transferase" evidence="8">
    <location>
        <begin position="5"/>
        <end position="285"/>
    </location>
</feature>
<dbReference type="GO" id="GO:0000271">
    <property type="term" value="P:polysaccharide biosynthetic process"/>
    <property type="evidence" value="ECO:0007669"/>
    <property type="project" value="InterPro"/>
</dbReference>
<gene>
    <name evidence="11" type="ORF">METZ01_LOCUS89517</name>
</gene>
<dbReference type="InterPro" id="IPR014710">
    <property type="entry name" value="RmlC-like_jellyroll"/>
</dbReference>
<dbReference type="GO" id="GO:0009298">
    <property type="term" value="P:GDP-mannose biosynthetic process"/>
    <property type="evidence" value="ECO:0007669"/>
    <property type="project" value="TreeGrafter"/>
</dbReference>
<dbReference type="FunFam" id="3.90.550.10:FF:000046">
    <property type="entry name" value="Mannose-1-phosphate guanylyltransferase (GDP)"/>
    <property type="match status" value="1"/>
</dbReference>
<dbReference type="Gene3D" id="2.60.120.10">
    <property type="entry name" value="Jelly Rolls"/>
    <property type="match status" value="1"/>
</dbReference>
<proteinExistence type="inferred from homology"/>
<keyword evidence="4" id="KW-0548">Nucleotidyltransferase</keyword>
<feature type="domain" description="MannoseP isomerase/GMP-like beta-helix" evidence="10">
    <location>
        <begin position="298"/>
        <end position="346"/>
    </location>
</feature>
<dbReference type="NCBIfam" id="TIGR01479">
    <property type="entry name" value="GMP_PMI"/>
    <property type="match status" value="1"/>
</dbReference>
<organism evidence="11">
    <name type="scientific">marine metagenome</name>
    <dbReference type="NCBI Taxonomy" id="408172"/>
    <lineage>
        <taxon>unclassified sequences</taxon>
        <taxon>metagenomes</taxon>
        <taxon>ecological metagenomes</taxon>
    </lineage>
</organism>
<evidence type="ECO:0000259" key="8">
    <source>
        <dbReference type="Pfam" id="PF00483"/>
    </source>
</evidence>
<evidence type="ECO:0000313" key="11">
    <source>
        <dbReference type="EMBL" id="SVA36663.1"/>
    </source>
</evidence>
<dbReference type="SUPFAM" id="SSF53448">
    <property type="entry name" value="Nucleotide-diphospho-sugar transferases"/>
    <property type="match status" value="1"/>
</dbReference>
<comment type="similarity">
    <text evidence="1">Belongs to the mannose-6-phosphate isomerase type 2 family.</text>
</comment>
<dbReference type="InterPro" id="IPR029044">
    <property type="entry name" value="Nucleotide-diphossugar_trans"/>
</dbReference>
<evidence type="ECO:0000259" key="10">
    <source>
        <dbReference type="Pfam" id="PF22640"/>
    </source>
</evidence>
<evidence type="ECO:0000256" key="7">
    <source>
        <dbReference type="ARBA" id="ARBA00047343"/>
    </source>
</evidence>
<evidence type="ECO:0000256" key="4">
    <source>
        <dbReference type="ARBA" id="ARBA00022695"/>
    </source>
</evidence>
<evidence type="ECO:0000256" key="6">
    <source>
        <dbReference type="ARBA" id="ARBA00023134"/>
    </source>
</evidence>
<dbReference type="InterPro" id="IPR054566">
    <property type="entry name" value="ManC/GMP-like_b-helix"/>
</dbReference>
<dbReference type="Pfam" id="PF01050">
    <property type="entry name" value="MannoseP_isomer"/>
    <property type="match status" value="1"/>
</dbReference>
<comment type="catalytic activity">
    <reaction evidence="7">
        <text>alpha-D-mannose 1-phosphate + GTP + H(+) = GDP-alpha-D-mannose + diphosphate</text>
        <dbReference type="Rhea" id="RHEA:15229"/>
        <dbReference type="ChEBI" id="CHEBI:15378"/>
        <dbReference type="ChEBI" id="CHEBI:33019"/>
        <dbReference type="ChEBI" id="CHEBI:37565"/>
        <dbReference type="ChEBI" id="CHEBI:57527"/>
        <dbReference type="ChEBI" id="CHEBI:58409"/>
        <dbReference type="EC" id="2.7.7.13"/>
    </reaction>
</comment>
<dbReference type="PANTHER" id="PTHR46390">
    <property type="entry name" value="MANNOSE-1-PHOSPHATE GUANYLYLTRANSFERASE"/>
    <property type="match status" value="1"/>
</dbReference>
<dbReference type="EC" id="2.7.7.13" evidence="2"/>
<evidence type="ECO:0000256" key="1">
    <source>
        <dbReference type="ARBA" id="ARBA00006115"/>
    </source>
</evidence>
<evidence type="ECO:0000256" key="5">
    <source>
        <dbReference type="ARBA" id="ARBA00022741"/>
    </source>
</evidence>
<dbReference type="InterPro" id="IPR011051">
    <property type="entry name" value="RmlC_Cupin_sf"/>
</dbReference>
<sequence length="469" mass="51805">MSIIPVILCGGSGTRLWPLSRQLVPKQFLSVAGDNTLLQDTVIRLAGLDLAAPMLVCHEDHRFSVAGQLSILDLDHQGIILEPVGRNTAPAAAIAALEALTLAEDPVLLVLPADHVVSDPVALGQAVSKAAEGVKKGHLALFGVVPSAPETGYGYIRRGAELLTDLYRVDEFVEKPDHDTACQYLADGDYLWNSGMFMFSAKDYLEALQAYSKSIYDSCHEAYQTLVREQEFARLSEEAFSRCPSNSIDYAVMEHTAAAVVVSLNAGWNDVGSWSSLWAIGDKDEHGNVLRGDVLIEDTRNTYVHAEHRLVSTLGVDDLVIVDTPDALLVSTREKVERVKQVVARLKEKDRPQYVTHRKVFRPWGSYDSLETGPGFQVKRLTVLPGARLSLQKHRHRSEHWVVVSGTARVTCGDQEFPLQPKESTFIPAGTVHRLENPGSEMLEVIEVQTGSYFGEDDIERFDDDFDRS</sequence>
<dbReference type="FunFam" id="2.60.120.10:FF:000032">
    <property type="entry name" value="Mannose-1-phosphate guanylyltransferase/mannose-6-phosphate isomerase"/>
    <property type="match status" value="1"/>
</dbReference>
<keyword evidence="5" id="KW-0547">Nucleotide-binding</keyword>
<dbReference type="GO" id="GO:0004475">
    <property type="term" value="F:mannose-1-phosphate guanylyltransferase (GTP) activity"/>
    <property type="evidence" value="ECO:0007669"/>
    <property type="project" value="UniProtKB-EC"/>
</dbReference>
<dbReference type="Pfam" id="PF22640">
    <property type="entry name" value="ManC_GMP_beta-helix"/>
    <property type="match status" value="1"/>
</dbReference>
<dbReference type="InterPro" id="IPR001538">
    <property type="entry name" value="Man6P_isomerase-2_C"/>
</dbReference>
<dbReference type="InterPro" id="IPR005835">
    <property type="entry name" value="NTP_transferase_dom"/>
</dbReference>
<dbReference type="CDD" id="cd02509">
    <property type="entry name" value="GDP-M1P_Guanylyltransferase"/>
    <property type="match status" value="1"/>
</dbReference>
<dbReference type="InterPro" id="IPR049577">
    <property type="entry name" value="GMPP_N"/>
</dbReference>
<dbReference type="CDD" id="cd02213">
    <property type="entry name" value="cupin_PMI_typeII_C"/>
    <property type="match status" value="1"/>
</dbReference>
<dbReference type="SUPFAM" id="SSF51182">
    <property type="entry name" value="RmlC-like cupins"/>
    <property type="match status" value="1"/>
</dbReference>
<evidence type="ECO:0000256" key="3">
    <source>
        <dbReference type="ARBA" id="ARBA00022679"/>
    </source>
</evidence>
<evidence type="ECO:0000256" key="2">
    <source>
        <dbReference type="ARBA" id="ARBA00012387"/>
    </source>
</evidence>
<dbReference type="AlphaFoldDB" id="A0A381VBC8"/>
<evidence type="ECO:0000259" key="9">
    <source>
        <dbReference type="Pfam" id="PF01050"/>
    </source>
</evidence>
<feature type="domain" description="Mannose-6-phosphate isomerase type II C-terminal" evidence="9">
    <location>
        <begin position="350"/>
        <end position="464"/>
    </location>
</feature>
<name>A0A381VBC8_9ZZZZ</name>
<protein>
    <recommendedName>
        <fullName evidence="2">mannose-1-phosphate guanylyltransferase</fullName>
        <ecNumber evidence="2">2.7.7.13</ecNumber>
    </recommendedName>
</protein>
<dbReference type="PANTHER" id="PTHR46390:SF1">
    <property type="entry name" value="MANNOSE-1-PHOSPHATE GUANYLYLTRANSFERASE"/>
    <property type="match status" value="1"/>
</dbReference>
<dbReference type="Gene3D" id="3.90.550.10">
    <property type="entry name" value="Spore Coat Polysaccharide Biosynthesis Protein SpsA, Chain A"/>
    <property type="match status" value="1"/>
</dbReference>
<dbReference type="InterPro" id="IPR006375">
    <property type="entry name" value="Man1P_GuaTrfase/Man6P_Isoase"/>
</dbReference>
<dbReference type="InterPro" id="IPR051161">
    <property type="entry name" value="Mannose-6P_isomerase_type2"/>
</dbReference>
<keyword evidence="6" id="KW-0342">GTP-binding</keyword>